<dbReference type="FunFam" id="3.40.50.10440:FF:000001">
    <property type="entry name" value="Dihydroxyacetone kinase, DhaK subunit"/>
    <property type="match status" value="1"/>
</dbReference>
<dbReference type="InterPro" id="IPR050861">
    <property type="entry name" value="Dihydroxyacetone_Kinase"/>
</dbReference>
<evidence type="ECO:0000259" key="13">
    <source>
        <dbReference type="PROSITE" id="PS51480"/>
    </source>
</evidence>
<dbReference type="InterPro" id="IPR012734">
    <property type="entry name" value="DhaK_ATP"/>
</dbReference>
<evidence type="ECO:0000256" key="12">
    <source>
        <dbReference type="PIRSR" id="PIRSR612734-2"/>
    </source>
</evidence>
<feature type="domain" description="DhaK" evidence="14">
    <location>
        <begin position="10"/>
        <end position="354"/>
    </location>
</feature>
<dbReference type="Pfam" id="PF02734">
    <property type="entry name" value="Dak2"/>
    <property type="match status" value="1"/>
</dbReference>
<dbReference type="Gene3D" id="3.10.310.10">
    <property type="entry name" value="Diaminopimelate Epimerase, Chain A, domain 1"/>
    <property type="match status" value="2"/>
</dbReference>
<dbReference type="NCBIfam" id="TIGR02361">
    <property type="entry name" value="dak_ATP"/>
    <property type="match status" value="1"/>
</dbReference>
<dbReference type="PROSITE" id="PS51480">
    <property type="entry name" value="DHAL"/>
    <property type="match status" value="1"/>
</dbReference>
<evidence type="ECO:0000256" key="2">
    <source>
        <dbReference type="ARBA" id="ARBA00004778"/>
    </source>
</evidence>
<dbReference type="Pfam" id="PF02567">
    <property type="entry name" value="PhzC-PhzF"/>
    <property type="match status" value="1"/>
</dbReference>
<feature type="domain" description="DhaL" evidence="13">
    <location>
        <begin position="383"/>
        <end position="581"/>
    </location>
</feature>
<dbReference type="InterPro" id="IPR004006">
    <property type="entry name" value="DhaK_dom"/>
</dbReference>
<dbReference type="GO" id="GO:0004371">
    <property type="term" value="F:glycerone kinase activity"/>
    <property type="evidence" value="ECO:0007669"/>
    <property type="project" value="UniProtKB-EC"/>
</dbReference>
<reference evidence="15" key="1">
    <citation type="journal article" date="2020" name="Fungal Divers.">
        <title>Resolving the Mortierellaceae phylogeny through synthesis of multi-gene phylogenetics and phylogenomics.</title>
        <authorList>
            <person name="Vandepol N."/>
            <person name="Liber J."/>
            <person name="Desiro A."/>
            <person name="Na H."/>
            <person name="Kennedy M."/>
            <person name="Barry K."/>
            <person name="Grigoriev I.V."/>
            <person name="Miller A.N."/>
            <person name="O'Donnell K."/>
            <person name="Stajich J.E."/>
            <person name="Bonito G."/>
        </authorList>
    </citation>
    <scope>NUCLEOTIDE SEQUENCE</scope>
    <source>
        <strain evidence="15">NRRL 2769</strain>
    </source>
</reference>
<evidence type="ECO:0000313" key="15">
    <source>
        <dbReference type="EMBL" id="KAG0016407.1"/>
    </source>
</evidence>
<dbReference type="FunFam" id="3.30.1180.20:FF:000001">
    <property type="entry name" value="Dihydroxyacetone kinase 1"/>
    <property type="match status" value="1"/>
</dbReference>
<comment type="caution">
    <text evidence="15">The sequence shown here is derived from an EMBL/GenBank/DDBJ whole genome shotgun (WGS) entry which is preliminary data.</text>
</comment>
<evidence type="ECO:0000256" key="9">
    <source>
        <dbReference type="ARBA" id="ARBA00047974"/>
    </source>
</evidence>
<dbReference type="SUPFAM" id="SSF54506">
    <property type="entry name" value="Diaminopimelate epimerase-like"/>
    <property type="match status" value="1"/>
</dbReference>
<dbReference type="PROSITE" id="PS51481">
    <property type="entry name" value="DHAK"/>
    <property type="match status" value="1"/>
</dbReference>
<dbReference type="FunFam" id="1.25.40.340:FF:000001">
    <property type="entry name" value="Dihydroxyacetone kinase 1"/>
    <property type="match status" value="1"/>
</dbReference>
<keyword evidence="16" id="KW-1185">Reference proteome</keyword>
<comment type="pathway">
    <text evidence="2">Polyol metabolism; glycerol fermentation; glycerone phosphate from glycerol (oxidative route): step 2/2.</text>
</comment>
<evidence type="ECO:0000256" key="7">
    <source>
        <dbReference type="ARBA" id="ARBA00022798"/>
    </source>
</evidence>
<evidence type="ECO:0000256" key="8">
    <source>
        <dbReference type="ARBA" id="ARBA00022840"/>
    </source>
</evidence>
<organism evidence="15 16">
    <name type="scientific">Entomortierella chlamydospora</name>
    <dbReference type="NCBI Taxonomy" id="101097"/>
    <lineage>
        <taxon>Eukaryota</taxon>
        <taxon>Fungi</taxon>
        <taxon>Fungi incertae sedis</taxon>
        <taxon>Mucoromycota</taxon>
        <taxon>Mortierellomycotina</taxon>
        <taxon>Mortierellomycetes</taxon>
        <taxon>Mortierellales</taxon>
        <taxon>Mortierellaceae</taxon>
        <taxon>Entomortierella</taxon>
    </lineage>
</organism>
<dbReference type="InterPro" id="IPR036117">
    <property type="entry name" value="DhaL_dom_sf"/>
</dbReference>
<gene>
    <name evidence="15" type="ORF">BGZ80_009244</name>
</gene>
<dbReference type="Gene3D" id="3.30.1180.20">
    <property type="entry name" value="Dihydroxyacetone kinase, domain 2"/>
    <property type="match status" value="1"/>
</dbReference>
<dbReference type="InterPro" id="IPR004007">
    <property type="entry name" value="DhaL_dom"/>
</dbReference>
<protein>
    <recommendedName>
        <fullName evidence="17">Dihydroxyacetone kinase</fullName>
    </recommendedName>
</protein>
<evidence type="ECO:0000256" key="1">
    <source>
        <dbReference type="ARBA" id="ARBA00003264"/>
    </source>
</evidence>
<feature type="active site" description="Tele-hemiaminal-histidine intermediate" evidence="11">
    <location>
        <position position="234"/>
    </location>
</feature>
<keyword evidence="6" id="KW-0418">Kinase</keyword>
<dbReference type="GO" id="GO:0005829">
    <property type="term" value="C:cytosol"/>
    <property type="evidence" value="ECO:0007669"/>
    <property type="project" value="TreeGrafter"/>
</dbReference>
<name>A0A9P6T0M4_9FUNG</name>
<evidence type="ECO:0000256" key="3">
    <source>
        <dbReference type="ARBA" id="ARBA00008757"/>
    </source>
</evidence>
<keyword evidence="7" id="KW-0319">Glycerol metabolism</keyword>
<feature type="binding site" evidence="12">
    <location>
        <position position="115"/>
    </location>
    <ligand>
        <name>substrate</name>
    </ligand>
</feature>
<dbReference type="Gene3D" id="3.40.50.10440">
    <property type="entry name" value="Dihydroxyacetone kinase, domain 1"/>
    <property type="match status" value="1"/>
</dbReference>
<evidence type="ECO:0000313" key="16">
    <source>
        <dbReference type="Proteomes" id="UP000703661"/>
    </source>
</evidence>
<evidence type="ECO:0000256" key="6">
    <source>
        <dbReference type="ARBA" id="ARBA00022777"/>
    </source>
</evidence>
<keyword evidence="5" id="KW-0547">Nucleotide-binding</keyword>
<dbReference type="EMBL" id="JAAAID010000536">
    <property type="protein sequence ID" value="KAG0016407.1"/>
    <property type="molecule type" value="Genomic_DNA"/>
</dbReference>
<dbReference type="Gene3D" id="1.25.40.340">
    <property type="match status" value="1"/>
</dbReference>
<comment type="function">
    <text evidence="1">Catalyzes both the phosphorylation of dihydroxyacetone and of glyceraldehyde.</text>
</comment>
<evidence type="ECO:0008006" key="17">
    <source>
        <dbReference type="Google" id="ProtNLM"/>
    </source>
</evidence>
<evidence type="ECO:0000256" key="10">
    <source>
        <dbReference type="ARBA" id="ARBA00048898"/>
    </source>
</evidence>
<dbReference type="PANTHER" id="PTHR28629">
    <property type="entry name" value="TRIOKINASE/FMN CYCLASE"/>
    <property type="match status" value="1"/>
</dbReference>
<dbReference type="Pfam" id="PF02733">
    <property type="entry name" value="Dak1"/>
    <property type="match status" value="1"/>
</dbReference>
<comment type="catalytic activity">
    <reaction evidence="10">
        <text>dihydroxyacetone + ATP = dihydroxyacetone phosphate + ADP + H(+)</text>
        <dbReference type="Rhea" id="RHEA:15773"/>
        <dbReference type="ChEBI" id="CHEBI:15378"/>
        <dbReference type="ChEBI" id="CHEBI:16016"/>
        <dbReference type="ChEBI" id="CHEBI:30616"/>
        <dbReference type="ChEBI" id="CHEBI:57642"/>
        <dbReference type="ChEBI" id="CHEBI:456216"/>
        <dbReference type="EC" id="2.7.1.29"/>
    </reaction>
</comment>
<dbReference type="GO" id="GO:0019563">
    <property type="term" value="P:glycerol catabolic process"/>
    <property type="evidence" value="ECO:0007669"/>
    <property type="project" value="TreeGrafter"/>
</dbReference>
<proteinExistence type="inferred from homology"/>
<dbReference type="SUPFAM" id="SSF82549">
    <property type="entry name" value="DAK1/DegV-like"/>
    <property type="match status" value="1"/>
</dbReference>
<feature type="binding site" evidence="12">
    <location>
        <begin position="58"/>
        <end position="61"/>
    </location>
    <ligand>
        <name>substrate</name>
    </ligand>
</feature>
<keyword evidence="8" id="KW-0067">ATP-binding</keyword>
<keyword evidence="4" id="KW-0808">Transferase</keyword>
<evidence type="ECO:0000256" key="11">
    <source>
        <dbReference type="PIRSR" id="PIRSR612734-1"/>
    </source>
</evidence>
<dbReference type="SUPFAM" id="SSF101473">
    <property type="entry name" value="DhaL-like"/>
    <property type="match status" value="1"/>
</dbReference>
<dbReference type="PANTHER" id="PTHR28629:SF4">
    <property type="entry name" value="TRIOKINASE_FMN CYCLASE"/>
    <property type="match status" value="1"/>
</dbReference>
<dbReference type="AlphaFoldDB" id="A0A9P6T0M4"/>
<comment type="similarity">
    <text evidence="3">Belongs to the dihydroxyacetone kinase (DAK) family.</text>
</comment>
<comment type="catalytic activity">
    <reaction evidence="9">
        <text>D-glyceraldehyde + ATP = D-glyceraldehyde 3-phosphate + ADP + H(+)</text>
        <dbReference type="Rhea" id="RHEA:13941"/>
        <dbReference type="ChEBI" id="CHEBI:15378"/>
        <dbReference type="ChEBI" id="CHEBI:17378"/>
        <dbReference type="ChEBI" id="CHEBI:30616"/>
        <dbReference type="ChEBI" id="CHEBI:59776"/>
        <dbReference type="ChEBI" id="CHEBI:456216"/>
        <dbReference type="EC" id="2.7.1.28"/>
    </reaction>
</comment>
<dbReference type="InterPro" id="IPR003719">
    <property type="entry name" value="Phenazine_PhzF-like"/>
</dbReference>
<dbReference type="GO" id="GO:0050354">
    <property type="term" value="F:triokinase activity"/>
    <property type="evidence" value="ECO:0007669"/>
    <property type="project" value="UniProtKB-EC"/>
</dbReference>
<dbReference type="NCBIfam" id="TIGR00654">
    <property type="entry name" value="PhzF_family"/>
    <property type="match status" value="1"/>
</dbReference>
<evidence type="ECO:0000256" key="4">
    <source>
        <dbReference type="ARBA" id="ARBA00022679"/>
    </source>
</evidence>
<evidence type="ECO:0000259" key="14">
    <source>
        <dbReference type="PROSITE" id="PS51481"/>
    </source>
</evidence>
<dbReference type="SMART" id="SM01120">
    <property type="entry name" value="Dak2"/>
    <property type="match status" value="1"/>
</dbReference>
<sequence length="875" mass="93523">MTGNKHFMTETTTLVKDSLHGLTFANPHLSLDEKEKVIYVKDLATLRQNQVTLISGGGSGHEPSHAGFVGHGMLTAAVAGHVFASPTSSQVLSCLRRVYSEEHGTIVLIMNYTGDVLNFGRAVERFKSERVNQGKSLPKVTMAVVGDDVGVVNPKDDEEGGVGRRGIAGTVLTNKIAGACAASGGTLEQVKQVAEYVISHTFTIGCALNAASVPGQGMPRTLGENEIEIGMGIHNEPGFEKKEIKPADVIVQGLVDHIINSQPFKSCSSNKSRVAILVNNLGATSNLEMGLVTKLAVEIAKSHGLKPERVFSGTFMTGLAMPGVSITLLVLPDDEKEFNNLISLIDQPAQCPGWINQSHVVDAGSTDELAKGPVVSFTPTSDATWERVIETAYKSVVNEEPEITRLDQIMGDGDCGQVLLSGATAIYEASKSTALPLSDPPGALARISSIVEDAMGGTSGIIYCLFLDGLAQQLHKLGVTDNSSLSPKLWGTAMLGALDTLYQYTTARPGHRTLIDAMQPFANTLSETGDIRAALNAAEAGAKATATMKPKRGRAVYVGEKDGVADAGAVGLVAILKAYPFFQVDVFTDKGYLGNPLAVVVALDPTLPIPTDQQMAQFANWTNLSETTFLLPPTDPSKADYHVRIFTPAGELPFAGHPTLGTCRVFLEQTSMALNEPRKVVQECGVGLVELLVSLDGSIAFVAPPLSKTGVVEEDKVLIACQAMGIDRKEVLDTQWIVNGPKWFAMLLKDPETVLKAKRTPTEQSKKIKFGVIGTYPEQQRESPQDPLFEVRTFPHEVMVDEDPVTGSFNAGMAQWLIGAGIAPPSYVASQGTAMGRKGRIVVRRDDTDSSISEKDRKIWIGGHSVICIKGIVEI</sequence>
<dbReference type="Proteomes" id="UP000703661">
    <property type="component" value="Unassembled WGS sequence"/>
</dbReference>
<accession>A0A9P6T0M4</accession>
<dbReference type="GO" id="GO:0005524">
    <property type="term" value="F:ATP binding"/>
    <property type="evidence" value="ECO:0007669"/>
    <property type="project" value="UniProtKB-KW"/>
</dbReference>
<evidence type="ECO:0000256" key="5">
    <source>
        <dbReference type="ARBA" id="ARBA00022741"/>
    </source>
</evidence>